<evidence type="ECO:0000313" key="3">
    <source>
        <dbReference type="Proteomes" id="UP000008805"/>
    </source>
</evidence>
<sequence>MASGALTPQNTRATPSTARDSTRTSAEVANAPAAVPATMTTTAATIMFLAPKRRAKKPVGSDRKMPASVNTDMSIEAEPTSISNCSMMAGMIEGTLNCPSATAMPASTSSTDTSTWFWYAERGRALVSTKRLPSPQGKRPRGSSQLKKAPRTSPGSPHEGAGHPAPSVAESPTAPGRRR</sequence>
<feature type="compositionally biased region" description="Low complexity" evidence="1">
    <location>
        <begin position="24"/>
        <end position="33"/>
    </location>
</feature>
<dbReference type="HOGENOM" id="CLU_1501460_0_0_11"/>
<keyword evidence="3" id="KW-1185">Reference proteome</keyword>
<reference evidence="2 3" key="1">
    <citation type="submission" date="2010-03" db="EMBL/GenBank/DDBJ databases">
        <title>The genome sequence of Gordonibacter pamelaeae 7-10-1-bT.</title>
        <authorList>
            <consortium name="metaHIT consortium -- http://www.metahit.eu/"/>
            <person name="Pajon A."/>
            <person name="Turner K."/>
            <person name="Parkhill J."/>
            <person name="Timmis K."/>
            <person name="Oxley A."/>
            <person name="Wurdemann D."/>
        </authorList>
    </citation>
    <scope>NUCLEOTIDE SEQUENCE [LARGE SCALE GENOMIC DNA]</scope>
    <source>
        <strain evidence="3">7-10-1-b</strain>
    </source>
</reference>
<evidence type="ECO:0000256" key="1">
    <source>
        <dbReference type="SAM" id="MobiDB-lite"/>
    </source>
</evidence>
<protein>
    <submittedName>
        <fullName evidence="2">Uncharacterized protein</fullName>
    </submittedName>
</protein>
<feature type="region of interest" description="Disordered" evidence="1">
    <location>
        <begin position="1"/>
        <end position="33"/>
    </location>
</feature>
<organism evidence="2 3">
    <name type="scientific">Gordonibacter pamelaeae 7-10-1-b</name>
    <dbReference type="NCBI Taxonomy" id="657308"/>
    <lineage>
        <taxon>Bacteria</taxon>
        <taxon>Bacillati</taxon>
        <taxon>Actinomycetota</taxon>
        <taxon>Coriobacteriia</taxon>
        <taxon>Eggerthellales</taxon>
        <taxon>Eggerthellaceae</taxon>
        <taxon>Gordonibacter</taxon>
    </lineage>
</organism>
<accession>D6E6T2</accession>
<gene>
    <name evidence="2" type="ORF">GPA_03940</name>
</gene>
<proteinExistence type="predicted"/>
<dbReference type="KEGG" id="gpa:GPA_03940"/>
<evidence type="ECO:0000313" key="2">
    <source>
        <dbReference type="EMBL" id="CBL03429.1"/>
    </source>
</evidence>
<dbReference type="EMBL" id="FP929047">
    <property type="protein sequence ID" value="CBL03429.1"/>
    <property type="molecule type" value="Genomic_DNA"/>
</dbReference>
<feature type="compositionally biased region" description="Polar residues" evidence="1">
    <location>
        <begin position="1"/>
        <end position="19"/>
    </location>
</feature>
<reference evidence="2 3" key="2">
    <citation type="submission" date="2010-03" db="EMBL/GenBank/DDBJ databases">
        <authorList>
            <person name="Pajon A."/>
        </authorList>
    </citation>
    <scope>NUCLEOTIDE SEQUENCE [LARGE SCALE GENOMIC DNA]</scope>
    <source>
        <strain evidence="3">7-10-1-b</strain>
    </source>
</reference>
<name>D6E6T2_9ACTN</name>
<dbReference type="Proteomes" id="UP000008805">
    <property type="component" value="Chromosome"/>
</dbReference>
<dbReference type="AlphaFoldDB" id="D6E6T2"/>
<feature type="region of interest" description="Disordered" evidence="1">
    <location>
        <begin position="128"/>
        <end position="179"/>
    </location>
</feature>